<dbReference type="Gene3D" id="3.40.50.1820">
    <property type="entry name" value="alpha/beta hydrolase"/>
    <property type="match status" value="1"/>
</dbReference>
<reference evidence="2 3" key="1">
    <citation type="journal article" date="2003" name="Nucleic Acids Res.">
        <title>The complete genome sequence and analysis of Corynebacterium diphtheriae NCTC13129.</title>
        <authorList>
            <person name="Cerdeno-Tarraga A.M."/>
            <person name="Efstratiou A."/>
            <person name="Dover L.G."/>
            <person name="Holden M.T.G."/>
            <person name="Pallen M."/>
            <person name="Bentley S.D."/>
            <person name="Besra G.S."/>
            <person name="Churcher C."/>
            <person name="James K.D."/>
            <person name="De Zoysa A."/>
            <person name="Chillingworth T."/>
            <person name="Cronin A."/>
            <person name="Dowd L."/>
            <person name="Feltwell T."/>
            <person name="Hamlin N."/>
            <person name="Holroyd S."/>
            <person name="Jagels K."/>
            <person name="Moule S."/>
            <person name="Quail M.A."/>
            <person name="Rabbinowitsch E."/>
            <person name="Rutherford K."/>
            <person name="Thomson N.R."/>
            <person name="Unwin L."/>
            <person name="Whitehead S."/>
            <person name="Barrell B.G.Parkhill.J."/>
        </authorList>
    </citation>
    <scope>NUCLEOTIDE SEQUENCE [LARGE SCALE GENOMIC DNA]</scope>
    <source>
        <strain evidence="3">ATCC 700971 / NCTC 13129 / Biotype gravis</strain>
    </source>
</reference>
<protein>
    <recommendedName>
        <fullName evidence="1">Serine aminopeptidase S33 domain-containing protein</fullName>
    </recommendedName>
</protein>
<name>Q6NFA8_CORDI</name>
<dbReference type="KEGG" id="cdi:DIP1986"/>
<accession>Q6NFA8</accession>
<dbReference type="EMBL" id="BX248359">
    <property type="protein sequence ID" value="CAE50517.1"/>
    <property type="molecule type" value="Genomic_DNA"/>
</dbReference>
<dbReference type="SUPFAM" id="SSF53474">
    <property type="entry name" value="alpha/beta-Hydrolases"/>
    <property type="match status" value="1"/>
</dbReference>
<dbReference type="Proteomes" id="UP000002198">
    <property type="component" value="Chromosome"/>
</dbReference>
<dbReference type="InterPro" id="IPR051044">
    <property type="entry name" value="MAG_DAG_Lipase"/>
</dbReference>
<dbReference type="Pfam" id="PF12146">
    <property type="entry name" value="Hydrolase_4"/>
    <property type="match status" value="1"/>
</dbReference>
<dbReference type="HOGENOM" id="CLU_026209_7_2_11"/>
<feature type="domain" description="Serine aminopeptidase S33" evidence="1">
    <location>
        <begin position="30"/>
        <end position="264"/>
    </location>
</feature>
<dbReference type="ESTHER" id="cordi-q6nfa8">
    <property type="family name" value="Monoglyceridelipase_lysophospholip"/>
</dbReference>
<dbReference type="PANTHER" id="PTHR11614">
    <property type="entry name" value="PHOSPHOLIPASE-RELATED"/>
    <property type="match status" value="1"/>
</dbReference>
<dbReference type="AlphaFoldDB" id="Q6NFA8"/>
<dbReference type="DNASU" id="2650090"/>
<dbReference type="InterPro" id="IPR000073">
    <property type="entry name" value="AB_hydrolase_1"/>
</dbReference>
<evidence type="ECO:0000313" key="2">
    <source>
        <dbReference type="EMBL" id="CAE50517.1"/>
    </source>
</evidence>
<dbReference type="PRINTS" id="PR00111">
    <property type="entry name" value="ABHYDROLASE"/>
</dbReference>
<organism evidence="2 3">
    <name type="scientific">Corynebacterium diphtheriae (strain ATCC 700971 / NCTC 13129 / Biotype gravis)</name>
    <dbReference type="NCBI Taxonomy" id="257309"/>
    <lineage>
        <taxon>Bacteria</taxon>
        <taxon>Bacillati</taxon>
        <taxon>Actinomycetota</taxon>
        <taxon>Actinomycetes</taxon>
        <taxon>Mycobacteriales</taxon>
        <taxon>Corynebacteriaceae</taxon>
        <taxon>Corynebacterium</taxon>
    </lineage>
</organism>
<dbReference type="InterPro" id="IPR022742">
    <property type="entry name" value="Hydrolase_4"/>
</dbReference>
<keyword evidence="3" id="KW-1185">Reference proteome</keyword>
<dbReference type="InterPro" id="IPR029058">
    <property type="entry name" value="AB_hydrolase_fold"/>
</dbReference>
<dbReference type="GO" id="GO:0003824">
    <property type="term" value="F:catalytic activity"/>
    <property type="evidence" value="ECO:0007669"/>
    <property type="project" value="UniProtKB-ARBA"/>
</dbReference>
<gene>
    <name evidence="2" type="ordered locus">DIP1986</name>
</gene>
<sequence length="282" mass="30885">MAHFLLLPCTYCVPYYLFMTMYWHHTSTTPVSTVLITHGYAEHQGRYSALVRSLLNYNFDVVTFDLPGHGYAPGPRACVDVDKLVDFHVALRHRAEQDCRLRTETMCLFGHSMGGLITALSVLEDSSNVSAVALSGPAFSPFPKTPRVVTRMLRCSARIAPRLKVLALPQDAISRDPEVVAAYANDPRNYTGRVPLLTGASMALAGQKALAQASQWDRSVPLLVMHGSADRLADIEGSRNFAASAGGTMRPVDGAFHEIFNEPEAPQLRAELCEWLHANCGA</sequence>
<proteinExistence type="predicted"/>
<evidence type="ECO:0000259" key="1">
    <source>
        <dbReference type="Pfam" id="PF12146"/>
    </source>
</evidence>
<dbReference type="STRING" id="257309.DIP1986"/>
<evidence type="ECO:0000313" key="3">
    <source>
        <dbReference type="Proteomes" id="UP000002198"/>
    </source>
</evidence>